<proteinExistence type="predicted"/>
<dbReference type="OrthoDB" id="2269034at2759"/>
<dbReference type="InterPro" id="IPR032675">
    <property type="entry name" value="LRR_dom_sf"/>
</dbReference>
<dbReference type="RefSeq" id="XP_037220251.1">
    <property type="nucleotide sequence ID" value="XM_037364607.1"/>
</dbReference>
<organism evidence="1 2">
    <name type="scientific">Mycena indigotica</name>
    <dbReference type="NCBI Taxonomy" id="2126181"/>
    <lineage>
        <taxon>Eukaryota</taxon>
        <taxon>Fungi</taxon>
        <taxon>Dikarya</taxon>
        <taxon>Basidiomycota</taxon>
        <taxon>Agaricomycotina</taxon>
        <taxon>Agaricomycetes</taxon>
        <taxon>Agaricomycetidae</taxon>
        <taxon>Agaricales</taxon>
        <taxon>Marasmiineae</taxon>
        <taxon>Mycenaceae</taxon>
        <taxon>Mycena</taxon>
    </lineage>
</organism>
<dbReference type="Proteomes" id="UP000636479">
    <property type="component" value="Unassembled WGS sequence"/>
</dbReference>
<accession>A0A8H6W471</accession>
<dbReference type="Gene3D" id="1.20.1280.50">
    <property type="match status" value="1"/>
</dbReference>
<reference evidence="1" key="1">
    <citation type="submission" date="2020-05" db="EMBL/GenBank/DDBJ databases">
        <title>Mycena genomes resolve the evolution of fungal bioluminescence.</title>
        <authorList>
            <person name="Tsai I.J."/>
        </authorList>
    </citation>
    <scope>NUCLEOTIDE SEQUENCE</scope>
    <source>
        <strain evidence="1">171206Taipei</strain>
    </source>
</reference>
<dbReference type="AlphaFoldDB" id="A0A8H6W471"/>
<name>A0A8H6W471_9AGAR</name>
<gene>
    <name evidence="1" type="ORF">MIND_00792100</name>
</gene>
<comment type="caution">
    <text evidence="1">The sequence shown here is derived from an EMBL/GenBank/DDBJ whole genome shotgun (WGS) entry which is preliminary data.</text>
</comment>
<evidence type="ECO:0000313" key="1">
    <source>
        <dbReference type="EMBL" id="KAF7302251.1"/>
    </source>
</evidence>
<evidence type="ECO:0000313" key="2">
    <source>
        <dbReference type="Proteomes" id="UP000636479"/>
    </source>
</evidence>
<dbReference type="Gene3D" id="3.80.10.10">
    <property type="entry name" value="Ribonuclease Inhibitor"/>
    <property type="match status" value="1"/>
</dbReference>
<sequence length="478" mass="53841">MMSLVSSASATPTASLRTHLNDIAQMIEQQKQLLAQMESYETQIRHELDRVAFYPVLSLPAEIVTEIFIHCLPDPEHINANVNEAPLLLMAVCKQWARIALSVPALWRSLELDGREWEDQELLDVMELWFRGNATRKAALRGEIFPTVLARFMQSFGAKANRITELTLAFGEETLLEFKEIPFQMSQLTELAVYGFASAGQSLAINAPLLRRASFFSISPASLSIQWSQLTDVTCGNYSFDHFFEALNLLPNLIRFDVTMASDGEHRDQTRGTLTHLNLRHLRLVQDSDSRPQLPMLHFLALPHLESLETDEADEVFLGAFLIRSAGPHLETLRFLANSTTSSKLLITILRTLNGLVSFDMRYPSTKLVSKFFRRFSADTKMLPNLRSLQVGCRDKSGEISLVGLTSILGPAVIERNKRAKQKATQRIDTLRLVVSAAAWSTYTIPKSDLQPYQELKDDGVDVYLGTKDHPFEWDVSG</sequence>
<dbReference type="GeneID" id="59347123"/>
<dbReference type="SUPFAM" id="SSF52047">
    <property type="entry name" value="RNI-like"/>
    <property type="match status" value="1"/>
</dbReference>
<dbReference type="EMBL" id="JACAZF010000006">
    <property type="protein sequence ID" value="KAF7302251.1"/>
    <property type="molecule type" value="Genomic_DNA"/>
</dbReference>
<keyword evidence="2" id="KW-1185">Reference proteome</keyword>
<protein>
    <submittedName>
        <fullName evidence="1">F-box domain-containing protein</fullName>
    </submittedName>
</protein>